<feature type="modified residue" description="4-aspartylphosphate" evidence="1">
    <location>
        <position position="67"/>
    </location>
</feature>
<dbReference type="PROSITE" id="PS50110">
    <property type="entry name" value="RESPONSE_REGULATORY"/>
    <property type="match status" value="1"/>
</dbReference>
<dbReference type="InterPro" id="IPR011006">
    <property type="entry name" value="CheY-like_superfamily"/>
</dbReference>
<sequence>MHYLANTNSDLHFLVVNDSEASRRLIVHLLKELGYMKVSEASNGEMALRSFKSARAIGSPIGFVITDCAMPVMDGLKLVQQIRGDEQLRATPLLMVTADATREHILAASEAGADDYLVKPFNATKLRQKISPMIAKYALAA</sequence>
<dbReference type="InterPro" id="IPR001789">
    <property type="entry name" value="Sig_transdc_resp-reg_receiver"/>
</dbReference>
<dbReference type="InterPro" id="IPR052048">
    <property type="entry name" value="ST_Response_Regulator"/>
</dbReference>
<dbReference type="SUPFAM" id="SSF52172">
    <property type="entry name" value="CheY-like"/>
    <property type="match status" value="1"/>
</dbReference>
<gene>
    <name evidence="3" type="primary">cheY_2</name>
    <name evidence="3" type="ORF">GCM10022212_10940</name>
</gene>
<dbReference type="SMART" id="SM00448">
    <property type="entry name" value="REC"/>
    <property type="match status" value="1"/>
</dbReference>
<keyword evidence="4" id="KW-1185">Reference proteome</keyword>
<name>A0ABP7SW15_9BURK</name>
<evidence type="ECO:0000259" key="2">
    <source>
        <dbReference type="PROSITE" id="PS50110"/>
    </source>
</evidence>
<protein>
    <submittedName>
        <fullName evidence="3">Chemotaxis response regulator CheY</fullName>
    </submittedName>
</protein>
<evidence type="ECO:0000256" key="1">
    <source>
        <dbReference type="PROSITE-ProRule" id="PRU00169"/>
    </source>
</evidence>
<dbReference type="Gene3D" id="3.40.50.2300">
    <property type="match status" value="1"/>
</dbReference>
<comment type="caution">
    <text evidence="3">The sequence shown here is derived from an EMBL/GenBank/DDBJ whole genome shotgun (WGS) entry which is preliminary data.</text>
</comment>
<organism evidence="3 4">
    <name type="scientific">Actimicrobium antarcticum</name>
    <dbReference type="NCBI Taxonomy" id="1051899"/>
    <lineage>
        <taxon>Bacteria</taxon>
        <taxon>Pseudomonadati</taxon>
        <taxon>Pseudomonadota</taxon>
        <taxon>Betaproteobacteria</taxon>
        <taxon>Burkholderiales</taxon>
        <taxon>Oxalobacteraceae</taxon>
        <taxon>Actimicrobium</taxon>
    </lineage>
</organism>
<dbReference type="EMBL" id="BAAAZE010000005">
    <property type="protein sequence ID" value="GAA4017248.1"/>
    <property type="molecule type" value="Genomic_DNA"/>
</dbReference>
<evidence type="ECO:0000313" key="4">
    <source>
        <dbReference type="Proteomes" id="UP001501353"/>
    </source>
</evidence>
<proteinExistence type="predicted"/>
<feature type="domain" description="Response regulatory" evidence="2">
    <location>
        <begin position="12"/>
        <end position="134"/>
    </location>
</feature>
<reference evidence="4" key="1">
    <citation type="journal article" date="2019" name="Int. J. Syst. Evol. Microbiol.">
        <title>The Global Catalogue of Microorganisms (GCM) 10K type strain sequencing project: providing services to taxonomists for standard genome sequencing and annotation.</title>
        <authorList>
            <consortium name="The Broad Institute Genomics Platform"/>
            <consortium name="The Broad Institute Genome Sequencing Center for Infectious Disease"/>
            <person name="Wu L."/>
            <person name="Ma J."/>
        </authorList>
    </citation>
    <scope>NUCLEOTIDE SEQUENCE [LARGE SCALE GENOMIC DNA]</scope>
    <source>
        <strain evidence="4">JCM 16673</strain>
    </source>
</reference>
<dbReference type="Proteomes" id="UP001501353">
    <property type="component" value="Unassembled WGS sequence"/>
</dbReference>
<dbReference type="PANTHER" id="PTHR43228:SF1">
    <property type="entry name" value="TWO-COMPONENT RESPONSE REGULATOR ARR22"/>
    <property type="match status" value="1"/>
</dbReference>
<dbReference type="Pfam" id="PF00072">
    <property type="entry name" value="Response_reg"/>
    <property type="match status" value="1"/>
</dbReference>
<dbReference type="PANTHER" id="PTHR43228">
    <property type="entry name" value="TWO-COMPONENT RESPONSE REGULATOR"/>
    <property type="match status" value="1"/>
</dbReference>
<accession>A0ABP7SW15</accession>
<evidence type="ECO:0000313" key="3">
    <source>
        <dbReference type="EMBL" id="GAA4017248.1"/>
    </source>
</evidence>
<dbReference type="RefSeq" id="WP_344762235.1">
    <property type="nucleotide sequence ID" value="NZ_BAAAZE010000005.1"/>
</dbReference>
<keyword evidence="1" id="KW-0597">Phosphoprotein</keyword>